<name>A0A1I7D259_9ACTN</name>
<evidence type="ECO:0000256" key="6">
    <source>
        <dbReference type="ARBA" id="ARBA00022692"/>
    </source>
</evidence>
<dbReference type="EMBL" id="FPBA01000031">
    <property type="protein sequence ID" value="SFU05797.1"/>
    <property type="molecule type" value="Genomic_DNA"/>
</dbReference>
<evidence type="ECO:0000256" key="5">
    <source>
        <dbReference type="ARBA" id="ARBA00022475"/>
    </source>
</evidence>
<dbReference type="SMART" id="SM00382">
    <property type="entry name" value="AAA"/>
    <property type="match status" value="1"/>
</dbReference>
<feature type="domain" description="ABC transporter" evidence="12">
    <location>
        <begin position="329"/>
        <end position="579"/>
    </location>
</feature>
<dbReference type="InterPro" id="IPR025966">
    <property type="entry name" value="OppC_N"/>
</dbReference>
<keyword evidence="5" id="KW-1003">Cell membrane</keyword>
<dbReference type="InterPro" id="IPR000515">
    <property type="entry name" value="MetI-like"/>
</dbReference>
<evidence type="ECO:0000256" key="1">
    <source>
        <dbReference type="ARBA" id="ARBA00004141"/>
    </source>
</evidence>
<dbReference type="PROSITE" id="PS50928">
    <property type="entry name" value="ABC_TM1"/>
    <property type="match status" value="1"/>
</dbReference>
<dbReference type="PROSITE" id="PS00211">
    <property type="entry name" value="ABC_TRANSPORTER_1"/>
    <property type="match status" value="1"/>
</dbReference>
<reference evidence="15" key="1">
    <citation type="submission" date="2016-10" db="EMBL/GenBank/DDBJ databases">
        <authorList>
            <person name="Varghese N."/>
            <person name="Submissions S."/>
        </authorList>
    </citation>
    <scope>NUCLEOTIDE SEQUENCE [LARGE SCALE GENOMIC DNA]</scope>
    <source>
        <strain evidence="15">DSM 46136</strain>
    </source>
</reference>
<comment type="similarity">
    <text evidence="11">Belongs to the binding-protein-dependent transport system permease family.</text>
</comment>
<evidence type="ECO:0000256" key="4">
    <source>
        <dbReference type="ARBA" id="ARBA00022448"/>
    </source>
</evidence>
<evidence type="ECO:0000256" key="7">
    <source>
        <dbReference type="ARBA" id="ARBA00022741"/>
    </source>
</evidence>
<dbReference type="Gene3D" id="3.40.50.300">
    <property type="entry name" value="P-loop containing nucleotide triphosphate hydrolases"/>
    <property type="match status" value="1"/>
</dbReference>
<dbReference type="STRING" id="1296565.SAMN05660657_05213"/>
<dbReference type="CDD" id="cd06261">
    <property type="entry name" value="TM_PBP2"/>
    <property type="match status" value="1"/>
</dbReference>
<dbReference type="InterPro" id="IPR035906">
    <property type="entry name" value="MetI-like_sf"/>
</dbReference>
<dbReference type="Pfam" id="PF00005">
    <property type="entry name" value="ABC_tran"/>
    <property type="match status" value="1"/>
</dbReference>
<accession>A0A1I7D259</accession>
<feature type="transmembrane region" description="Helical" evidence="11">
    <location>
        <begin position="30"/>
        <end position="53"/>
    </location>
</feature>
<keyword evidence="4 11" id="KW-0813">Transport</keyword>
<dbReference type="PANTHER" id="PTHR43297">
    <property type="entry name" value="OLIGOPEPTIDE TRANSPORT ATP-BINDING PROTEIN APPD"/>
    <property type="match status" value="1"/>
</dbReference>
<proteinExistence type="inferred from homology"/>
<feature type="transmembrane region" description="Helical" evidence="11">
    <location>
        <begin position="156"/>
        <end position="174"/>
    </location>
</feature>
<dbReference type="GO" id="GO:0055085">
    <property type="term" value="P:transmembrane transport"/>
    <property type="evidence" value="ECO:0007669"/>
    <property type="project" value="InterPro"/>
</dbReference>
<dbReference type="GO" id="GO:0005524">
    <property type="term" value="F:ATP binding"/>
    <property type="evidence" value="ECO:0007669"/>
    <property type="project" value="UniProtKB-KW"/>
</dbReference>
<dbReference type="PANTHER" id="PTHR43297:SF2">
    <property type="entry name" value="DIPEPTIDE TRANSPORT ATP-BINDING PROTEIN DPPD"/>
    <property type="match status" value="1"/>
</dbReference>
<dbReference type="InterPro" id="IPR003593">
    <property type="entry name" value="AAA+_ATPase"/>
</dbReference>
<dbReference type="InterPro" id="IPR017871">
    <property type="entry name" value="ABC_transporter-like_CS"/>
</dbReference>
<dbReference type="GO" id="GO:0016887">
    <property type="term" value="F:ATP hydrolysis activity"/>
    <property type="evidence" value="ECO:0007669"/>
    <property type="project" value="InterPro"/>
</dbReference>
<dbReference type="GO" id="GO:0005886">
    <property type="term" value="C:plasma membrane"/>
    <property type="evidence" value="ECO:0007669"/>
    <property type="project" value="UniProtKB-SubCell"/>
</dbReference>
<feature type="transmembrane region" description="Helical" evidence="11">
    <location>
        <begin position="214"/>
        <end position="237"/>
    </location>
</feature>
<evidence type="ECO:0000256" key="11">
    <source>
        <dbReference type="RuleBase" id="RU363032"/>
    </source>
</evidence>
<evidence type="ECO:0000256" key="10">
    <source>
        <dbReference type="ARBA" id="ARBA00023136"/>
    </source>
</evidence>
<gene>
    <name evidence="14" type="ORF">SAMN05660657_05213</name>
</gene>
<dbReference type="PROSITE" id="PS50893">
    <property type="entry name" value="ABC_TRANSPORTER_2"/>
    <property type="match status" value="1"/>
</dbReference>
<dbReference type="CDD" id="cd03257">
    <property type="entry name" value="ABC_NikE_OppD_transporters"/>
    <property type="match status" value="1"/>
</dbReference>
<feature type="transmembrane region" description="Helical" evidence="11">
    <location>
        <begin position="257"/>
        <end position="284"/>
    </location>
</feature>
<evidence type="ECO:0000256" key="2">
    <source>
        <dbReference type="ARBA" id="ARBA00004202"/>
    </source>
</evidence>
<keyword evidence="8" id="KW-0067">ATP-binding</keyword>
<dbReference type="Pfam" id="PF00528">
    <property type="entry name" value="BPD_transp_1"/>
    <property type="match status" value="1"/>
</dbReference>
<feature type="transmembrane region" description="Helical" evidence="11">
    <location>
        <begin position="131"/>
        <end position="150"/>
    </location>
</feature>
<sequence length="598" mass="64478">MSEVTSNLVSPQLDAPVVGRRLWRRVLGNPVGFVTVLLLVLIVAFGVLAPWLAPNDPNLARLELTNAGPFSTDFWLGGDNTGRDILSRLMFATRGTLVAILVVLVVSSLLGGTAGLIAGYFGGRLDDAADWISNVLLALPGIVLLIVLYTVIGPNILLAMAVYGVLISPSYFRLVRSLVQSIRHELYIDAAKVAGLSDRRIVARHVLRAVRGPIIVHSAFVLASAIAVQAALEFLGLGDPTDPSWGRMLQDAFNNIFVNRVAVVWPVLLIGATTLSLVMLGNVIRDALQASASRPTALSPAVVRRLRAEQVSEAEPRSEAGQSDRLPLLRVCDLAIGYPDSTTTVKPVVHGVDLVVERGEIHGLVGESGSGKSQVALSILGILPPEAVILRGAIEFHGEDLLADPRRMREVRGRRIAYVPQEPLSNLDPTFTVGQQLTYGLRAVKDVSRREARQQLLELLDRVGIRNPARVFDLYPHQVSGGMAQRVLIAGALAGDPELIIADEPTTALDVTVQADVLELLRNLQQERELGMVIVTHNFGVVADLCDRVSVMQSGRIVESRSARDLFASPEHEYTRMLLNSSLDGAELRTPLAVGSGA</sequence>
<comment type="subcellular location">
    <subcellularLocation>
        <location evidence="11">Cell membrane</location>
        <topology evidence="11">Multi-pass membrane protein</topology>
    </subcellularLocation>
    <subcellularLocation>
        <location evidence="2">Cell membrane</location>
        <topology evidence="2">Peripheral membrane protein</topology>
    </subcellularLocation>
    <subcellularLocation>
        <location evidence="1">Membrane</location>
        <topology evidence="1">Multi-pass membrane protein</topology>
    </subcellularLocation>
</comment>
<keyword evidence="9 11" id="KW-1133">Transmembrane helix</keyword>
<dbReference type="AlphaFoldDB" id="A0A1I7D259"/>
<keyword evidence="15" id="KW-1185">Reference proteome</keyword>
<evidence type="ECO:0000259" key="13">
    <source>
        <dbReference type="PROSITE" id="PS50928"/>
    </source>
</evidence>
<keyword evidence="7" id="KW-0547">Nucleotide-binding</keyword>
<comment type="similarity">
    <text evidence="3">Belongs to the ABC transporter superfamily.</text>
</comment>
<evidence type="ECO:0000313" key="15">
    <source>
        <dbReference type="Proteomes" id="UP000199546"/>
    </source>
</evidence>
<feature type="domain" description="ABC transmembrane type-1" evidence="13">
    <location>
        <begin position="93"/>
        <end position="281"/>
    </location>
</feature>
<keyword evidence="6 11" id="KW-0812">Transmembrane</keyword>
<evidence type="ECO:0000259" key="12">
    <source>
        <dbReference type="PROSITE" id="PS50893"/>
    </source>
</evidence>
<dbReference type="InterPro" id="IPR050388">
    <property type="entry name" value="ABC_Ni/Peptide_Import"/>
</dbReference>
<dbReference type="InterPro" id="IPR027417">
    <property type="entry name" value="P-loop_NTPase"/>
</dbReference>
<dbReference type="Proteomes" id="UP000199546">
    <property type="component" value="Unassembled WGS sequence"/>
</dbReference>
<evidence type="ECO:0000256" key="8">
    <source>
        <dbReference type="ARBA" id="ARBA00022840"/>
    </source>
</evidence>
<dbReference type="OrthoDB" id="3677453at2"/>
<keyword evidence="10 11" id="KW-0472">Membrane</keyword>
<protein>
    <submittedName>
        <fullName evidence="14">Peptide/nickel transport system permease protein</fullName>
    </submittedName>
</protein>
<feature type="transmembrane region" description="Helical" evidence="11">
    <location>
        <begin position="97"/>
        <end position="119"/>
    </location>
</feature>
<organism evidence="14 15">
    <name type="scientific">Geodermatophilus amargosae</name>
    <dbReference type="NCBI Taxonomy" id="1296565"/>
    <lineage>
        <taxon>Bacteria</taxon>
        <taxon>Bacillati</taxon>
        <taxon>Actinomycetota</taxon>
        <taxon>Actinomycetes</taxon>
        <taxon>Geodermatophilales</taxon>
        <taxon>Geodermatophilaceae</taxon>
        <taxon>Geodermatophilus</taxon>
    </lineage>
</organism>
<evidence type="ECO:0000313" key="14">
    <source>
        <dbReference type="EMBL" id="SFU05797.1"/>
    </source>
</evidence>
<dbReference type="InterPro" id="IPR003439">
    <property type="entry name" value="ABC_transporter-like_ATP-bd"/>
</dbReference>
<dbReference type="Pfam" id="PF12911">
    <property type="entry name" value="OppC_N"/>
    <property type="match status" value="1"/>
</dbReference>
<dbReference type="SUPFAM" id="SSF161098">
    <property type="entry name" value="MetI-like"/>
    <property type="match status" value="1"/>
</dbReference>
<evidence type="ECO:0000256" key="3">
    <source>
        <dbReference type="ARBA" id="ARBA00005417"/>
    </source>
</evidence>
<dbReference type="Gene3D" id="1.10.3720.10">
    <property type="entry name" value="MetI-like"/>
    <property type="match status" value="1"/>
</dbReference>
<dbReference type="SUPFAM" id="SSF52540">
    <property type="entry name" value="P-loop containing nucleoside triphosphate hydrolases"/>
    <property type="match status" value="1"/>
</dbReference>
<dbReference type="RefSeq" id="WP_093584247.1">
    <property type="nucleotide sequence ID" value="NZ_FPBA01000031.1"/>
</dbReference>
<evidence type="ECO:0000256" key="9">
    <source>
        <dbReference type="ARBA" id="ARBA00022989"/>
    </source>
</evidence>